<gene>
    <name evidence="1" type="ORF">SDC9_136280</name>
</gene>
<accession>A0A645DKU2</accession>
<proteinExistence type="predicted"/>
<comment type="caution">
    <text evidence="1">The sequence shown here is derived from an EMBL/GenBank/DDBJ whole genome shotgun (WGS) entry which is preliminary data.</text>
</comment>
<dbReference type="AlphaFoldDB" id="A0A645DKU2"/>
<evidence type="ECO:0000313" key="1">
    <source>
        <dbReference type="EMBL" id="MPM89172.1"/>
    </source>
</evidence>
<name>A0A645DKU2_9ZZZZ</name>
<sequence length="92" mass="10444">MDAYAENSYHLLYSKKSCKTLITKASRDNSNYSIIGSAKEITPNDELLFLIDPITILDLRNTTNDAFDSSLDMSSLTENSNSVLVRFRIRDF</sequence>
<reference evidence="1" key="1">
    <citation type="submission" date="2019-08" db="EMBL/GenBank/DDBJ databases">
        <authorList>
            <person name="Kucharzyk K."/>
            <person name="Murdoch R.W."/>
            <person name="Higgins S."/>
            <person name="Loffler F."/>
        </authorList>
    </citation>
    <scope>NUCLEOTIDE SEQUENCE</scope>
</reference>
<organism evidence="1">
    <name type="scientific">bioreactor metagenome</name>
    <dbReference type="NCBI Taxonomy" id="1076179"/>
    <lineage>
        <taxon>unclassified sequences</taxon>
        <taxon>metagenomes</taxon>
        <taxon>ecological metagenomes</taxon>
    </lineage>
</organism>
<protein>
    <submittedName>
        <fullName evidence="1">Uncharacterized protein</fullName>
    </submittedName>
</protein>
<dbReference type="EMBL" id="VSSQ01036646">
    <property type="protein sequence ID" value="MPM89172.1"/>
    <property type="molecule type" value="Genomic_DNA"/>
</dbReference>